<dbReference type="EMBL" id="KZ559134">
    <property type="protein sequence ID" value="PLB38736.1"/>
    <property type="molecule type" value="Genomic_DNA"/>
</dbReference>
<organism evidence="2 3">
    <name type="scientific">Aspergillus candidus</name>
    <dbReference type="NCBI Taxonomy" id="41067"/>
    <lineage>
        <taxon>Eukaryota</taxon>
        <taxon>Fungi</taxon>
        <taxon>Dikarya</taxon>
        <taxon>Ascomycota</taxon>
        <taxon>Pezizomycotina</taxon>
        <taxon>Eurotiomycetes</taxon>
        <taxon>Eurotiomycetidae</taxon>
        <taxon>Eurotiales</taxon>
        <taxon>Aspergillaceae</taxon>
        <taxon>Aspergillus</taxon>
        <taxon>Aspergillus subgen. Circumdati</taxon>
    </lineage>
</organism>
<feature type="compositionally biased region" description="Basic and acidic residues" evidence="1">
    <location>
        <begin position="331"/>
        <end position="342"/>
    </location>
</feature>
<feature type="compositionally biased region" description="Polar residues" evidence="1">
    <location>
        <begin position="310"/>
        <end position="327"/>
    </location>
</feature>
<feature type="region of interest" description="Disordered" evidence="1">
    <location>
        <begin position="108"/>
        <end position="149"/>
    </location>
</feature>
<keyword evidence="3" id="KW-1185">Reference proteome</keyword>
<dbReference type="OrthoDB" id="5421971at2759"/>
<evidence type="ECO:0000313" key="2">
    <source>
        <dbReference type="EMBL" id="PLB38736.1"/>
    </source>
</evidence>
<feature type="compositionally biased region" description="Polar residues" evidence="1">
    <location>
        <begin position="218"/>
        <end position="234"/>
    </location>
</feature>
<feature type="compositionally biased region" description="Acidic residues" evidence="1">
    <location>
        <begin position="240"/>
        <end position="254"/>
    </location>
</feature>
<protein>
    <submittedName>
        <fullName evidence="2">Uncharacterized protein</fullName>
    </submittedName>
</protein>
<dbReference type="AlphaFoldDB" id="A0A2I2FDM4"/>
<dbReference type="GeneID" id="36525659"/>
<proteinExistence type="predicted"/>
<evidence type="ECO:0000256" key="1">
    <source>
        <dbReference type="SAM" id="MobiDB-lite"/>
    </source>
</evidence>
<feature type="region of interest" description="Disordered" evidence="1">
    <location>
        <begin position="202"/>
        <end position="342"/>
    </location>
</feature>
<feature type="compositionally biased region" description="Pro residues" evidence="1">
    <location>
        <begin position="419"/>
        <end position="430"/>
    </location>
</feature>
<feature type="compositionally biased region" description="Polar residues" evidence="1">
    <location>
        <begin position="391"/>
        <end position="404"/>
    </location>
</feature>
<name>A0A2I2FDM4_ASPCN</name>
<sequence>MIRPRDPRVRQRINQISHNLETANETAQEGLYTFSHNYIVPCLSSIGNCVYACAAPCLPTRQDHIRRRRRDRAEASFDFYDDWDNEEGVESGLLGFGTEELDRLLAGSGLTRGGAEQPRRQRRMSYGARRVRRKSTALAPDSRSDPTVIPSSSFLGFLERFPWRMGARGVKYRPSAADLQEHPTGLRRNVQEDEPLLEEAAAAEEDEGQASAGGNGRYRSSTQSSRETANSLSSRGDLFPSDEEEDAVPLDDEFALTLASRRSTGLESDDYLGDKPESMRSMSGTFSVESKDSKAKKAKKAKKNKKSSRLHSTPSSTVEITQDNTGSVLEDLQKEEQQAAIEEESRIIQRRLAARQLATQRGLNSGKHQSTSSSHPPQPLTIHSDAPRGSPFSTPMESAGTSDFSSDRRLSTDQSQTEPFPPMPFSPSPEPSETTSGHAMTLVDRAGPSDSSRGPPTEPGDE</sequence>
<dbReference type="RefSeq" id="XP_024672748.1">
    <property type="nucleotide sequence ID" value="XM_024818499.1"/>
</dbReference>
<evidence type="ECO:0000313" key="3">
    <source>
        <dbReference type="Proteomes" id="UP000234585"/>
    </source>
</evidence>
<accession>A0A2I2FDM4</accession>
<reference evidence="2 3" key="1">
    <citation type="submission" date="2017-12" db="EMBL/GenBank/DDBJ databases">
        <authorList>
            <consortium name="DOE Joint Genome Institute"/>
            <person name="Haridas S."/>
            <person name="Kjaerbolling I."/>
            <person name="Vesth T.C."/>
            <person name="Frisvad J.C."/>
            <person name="Nybo J.L."/>
            <person name="Theobald S."/>
            <person name="Kuo A."/>
            <person name="Bowyer P."/>
            <person name="Matsuda Y."/>
            <person name="Mondo S."/>
            <person name="Lyhne E.K."/>
            <person name="Kogle M.E."/>
            <person name="Clum A."/>
            <person name="Lipzen A."/>
            <person name="Salamov A."/>
            <person name="Ngan C.Y."/>
            <person name="Daum C."/>
            <person name="Chiniquy J."/>
            <person name="Barry K."/>
            <person name="LaButti K."/>
            <person name="Simmons B.A."/>
            <person name="Magnuson J.K."/>
            <person name="Mortensen U.H."/>
            <person name="Larsen T.O."/>
            <person name="Grigoriev I.V."/>
            <person name="Baker S.E."/>
            <person name="Andersen M.R."/>
            <person name="Nordberg H.P."/>
            <person name="Cantor M.N."/>
            <person name="Hua S.X."/>
        </authorList>
    </citation>
    <scope>NUCLEOTIDE SEQUENCE [LARGE SCALE GENOMIC DNA]</scope>
    <source>
        <strain evidence="2 3">CBS 102.13</strain>
    </source>
</reference>
<feature type="compositionally biased region" description="Basic residues" evidence="1">
    <location>
        <begin position="296"/>
        <end position="309"/>
    </location>
</feature>
<feature type="region of interest" description="Disordered" evidence="1">
    <location>
        <begin position="358"/>
        <end position="462"/>
    </location>
</feature>
<gene>
    <name evidence="2" type="ORF">BDW47DRAFT_22576</name>
</gene>
<dbReference type="Proteomes" id="UP000234585">
    <property type="component" value="Unassembled WGS sequence"/>
</dbReference>